<dbReference type="InterPro" id="IPR013762">
    <property type="entry name" value="Integrase-like_cat_sf"/>
</dbReference>
<comment type="caution">
    <text evidence="2">The sequence shown here is derived from an EMBL/GenBank/DDBJ whole genome shotgun (WGS) entry which is preliminary data.</text>
</comment>
<dbReference type="GO" id="GO:0003677">
    <property type="term" value="F:DNA binding"/>
    <property type="evidence" value="ECO:0007669"/>
    <property type="project" value="InterPro"/>
</dbReference>
<protein>
    <submittedName>
        <fullName evidence="2">Tyrosine-type recombinase/integrase</fullName>
    </submittedName>
</protein>
<dbReference type="RefSeq" id="WP_000261914.1">
    <property type="nucleotide sequence ID" value="NZ_CAJRNF010000020.1"/>
</dbReference>
<reference evidence="2 3" key="1">
    <citation type="submission" date="2019-11" db="EMBL/GenBank/DDBJ databases">
        <title>Growth characteristics of pneumococcus vary with the chemical composition of the capsule and with environmental conditions.</title>
        <authorList>
            <person name="Tothpal A."/>
            <person name="Desobry K."/>
            <person name="Joshi S."/>
            <person name="Wyllie A.L."/>
            <person name="Weinberger D.M."/>
        </authorList>
    </citation>
    <scope>NUCLEOTIDE SEQUENCE [LARGE SCALE GENOMIC DNA]</scope>
    <source>
        <strain evidence="3">pnumococcus09N</strain>
    </source>
</reference>
<evidence type="ECO:0000313" key="3">
    <source>
        <dbReference type="Proteomes" id="UP000467349"/>
    </source>
</evidence>
<dbReference type="SUPFAM" id="SSF56349">
    <property type="entry name" value="DNA breaking-rejoining enzymes"/>
    <property type="match status" value="1"/>
</dbReference>
<evidence type="ECO:0000313" key="2">
    <source>
        <dbReference type="EMBL" id="MTV43592.1"/>
    </source>
</evidence>
<name>A0A0I7IDG3_STREE</name>
<keyword evidence="1" id="KW-0233">DNA recombination</keyword>
<dbReference type="GO" id="GO:0015074">
    <property type="term" value="P:DNA integration"/>
    <property type="evidence" value="ECO:0007669"/>
    <property type="project" value="InterPro"/>
</dbReference>
<dbReference type="AlphaFoldDB" id="A0A0I7IDG3"/>
<dbReference type="EMBL" id="WNHU01000043">
    <property type="protein sequence ID" value="MTV43592.1"/>
    <property type="molecule type" value="Genomic_DNA"/>
</dbReference>
<dbReference type="Proteomes" id="UP000467349">
    <property type="component" value="Unassembled WGS sequence"/>
</dbReference>
<dbReference type="PANTHER" id="PTHR30349:SF82">
    <property type="entry name" value="INTEGRASE_RECOMBINASE YOEC-RELATED"/>
    <property type="match status" value="1"/>
</dbReference>
<dbReference type="Pfam" id="PF00589">
    <property type="entry name" value="Phage_integrase"/>
    <property type="match status" value="1"/>
</dbReference>
<gene>
    <name evidence="2" type="ORF">GM545_08200</name>
</gene>
<dbReference type="InterPro" id="IPR002104">
    <property type="entry name" value="Integrase_catalytic"/>
</dbReference>
<dbReference type="Gene3D" id="1.10.443.10">
    <property type="entry name" value="Intergrase catalytic core"/>
    <property type="match status" value="1"/>
</dbReference>
<proteinExistence type="predicted"/>
<dbReference type="InterPro" id="IPR050090">
    <property type="entry name" value="Tyrosine_recombinase_XerCD"/>
</dbReference>
<dbReference type="InterPro" id="IPR011010">
    <property type="entry name" value="DNA_brk_join_enz"/>
</dbReference>
<evidence type="ECO:0000256" key="1">
    <source>
        <dbReference type="ARBA" id="ARBA00023172"/>
    </source>
</evidence>
<dbReference type="GO" id="GO:0006310">
    <property type="term" value="P:DNA recombination"/>
    <property type="evidence" value="ECO:0007669"/>
    <property type="project" value="UniProtKB-KW"/>
</dbReference>
<dbReference type="PANTHER" id="PTHR30349">
    <property type="entry name" value="PHAGE INTEGRASE-RELATED"/>
    <property type="match status" value="1"/>
</dbReference>
<organism evidence="2 3">
    <name type="scientific">Streptococcus pneumoniae</name>
    <dbReference type="NCBI Taxonomy" id="1313"/>
    <lineage>
        <taxon>Bacteria</taxon>
        <taxon>Bacillati</taxon>
        <taxon>Bacillota</taxon>
        <taxon>Bacilli</taxon>
        <taxon>Lactobacillales</taxon>
        <taxon>Streptococcaceae</taxon>
        <taxon>Streptococcus</taxon>
    </lineage>
</organism>
<accession>A0A0I7IDG3</accession>
<dbReference type="PROSITE" id="PS51898">
    <property type="entry name" value="TYR_RECOMBINASE"/>
    <property type="match status" value="1"/>
</dbReference>
<sequence>MVVVEPIRNRDDVQLMIEWLALHSAVKESDRQRNLMLFLSGVNLGFRIGDIVKLKVKHVKGWHVQIVDEKTDKPTKRKMPKKFKNAMRQYIKDKKDEDFLFPSRNGKHQHIKPNTAYKIIKRAAEEVGLENIATHSMRKTFGLFMYEQTKDVALIMDLLNHSSQSISLRYIGKNQDSQDRAMTKFQGF</sequence>